<name>A0A3G1LY14_HELPX</name>
<organism evidence="4">
    <name type="scientific">Helicobacter pylori</name>
    <name type="common">Campylobacter pylori</name>
    <dbReference type="NCBI Taxonomy" id="210"/>
    <lineage>
        <taxon>Bacteria</taxon>
        <taxon>Pseudomonadati</taxon>
        <taxon>Campylobacterota</taxon>
        <taxon>Epsilonproteobacteria</taxon>
        <taxon>Campylobacterales</taxon>
        <taxon>Helicobacteraceae</taxon>
        <taxon>Helicobacter</taxon>
    </lineage>
</organism>
<protein>
    <submittedName>
        <fullName evidence="4">DNA methylase_2</fullName>
    </submittedName>
</protein>
<dbReference type="InterPro" id="IPR027417">
    <property type="entry name" value="P-loop_NTPase"/>
</dbReference>
<keyword evidence="4" id="KW-0489">Methyltransferase</keyword>
<evidence type="ECO:0000256" key="2">
    <source>
        <dbReference type="SAM" id="MobiDB-lite"/>
    </source>
</evidence>
<evidence type="ECO:0000256" key="1">
    <source>
        <dbReference type="SAM" id="Coils"/>
    </source>
</evidence>
<evidence type="ECO:0000313" key="4">
    <source>
        <dbReference type="EMBL" id="AUO31316.1"/>
    </source>
</evidence>
<sequence>MSSYDENGNLIAPSKKELENELKEKEAKSVNLDEELAKSCKFDVYSDVLRHLVQMGIPQNEIAFIHDAKTEEQKQDLFKKLNRGGVRVLLGSPAKIGVGTNVQERLVAMHELDCPWRPDELLQMEGRGIRQGNILHQNDPENFRMKIYRYATEKTYDSRMWQIIETKSKGIEQFRNAHKLGLNELEDFNMGSSNASEMKAEATGNPLIIEEVKLRAEIKSEEAKYKAFNKENYFNEENLKNNSSQWDYLKQELKDLETLQSSLIIPTHTEIKLYDLKNEESKDYELIKVKEVEPLKENASMSEELTHKKLKEQNKQIAEQNKEKLDAIKKQFASNLNTLFVNEEEDYKLLEYKGFVVNAYKTKYQVEFSLSPKDNPNIAYSPSNMIYKNDTQNMFSSYNFCAEIKFDGFLKRLDNAITKLPEKIKELENSIETTKENITKYTRLVEQKLPYPRLEYLQALKWDHKTLIDDLAKMGKDRDYKPVFNPKSKEVLKNLNAEKRASLVDEREEVKEQANQEAHRPMKKAANDDYDMGM</sequence>
<dbReference type="Pfam" id="PF00271">
    <property type="entry name" value="Helicase_C"/>
    <property type="match status" value="1"/>
</dbReference>
<proteinExistence type="predicted"/>
<dbReference type="GO" id="GO:0032259">
    <property type="term" value="P:methylation"/>
    <property type="evidence" value="ECO:0007669"/>
    <property type="project" value="UniProtKB-KW"/>
</dbReference>
<dbReference type="PANTHER" id="PTHR41313:SF1">
    <property type="entry name" value="DNA METHYLASE ADENINE-SPECIFIC DOMAIN-CONTAINING PROTEIN"/>
    <property type="match status" value="1"/>
</dbReference>
<feature type="compositionally biased region" description="Basic and acidic residues" evidence="2">
    <location>
        <begin position="503"/>
        <end position="520"/>
    </location>
</feature>
<dbReference type="SUPFAM" id="SSF52540">
    <property type="entry name" value="P-loop containing nucleoside triphosphate hydrolases"/>
    <property type="match status" value="1"/>
</dbReference>
<accession>A0A3G1LY14</accession>
<dbReference type="PANTHER" id="PTHR41313">
    <property type="entry name" value="ADENINE-SPECIFIC METHYLTRANSFERASE"/>
    <property type="match status" value="1"/>
</dbReference>
<keyword evidence="1" id="KW-0175">Coiled coil</keyword>
<dbReference type="AlphaFoldDB" id="A0A3G1LY14"/>
<reference evidence="4" key="1">
    <citation type="journal article" date="2017" name="Helicobacter">
        <title>The expression of Helicobacter pylori tfs plasticity zone cluster is regulated by pH and adherence, and its composition is associated with differential gastric IL-8 secretion.</title>
        <authorList>
            <person name="Silva B."/>
            <person name="Nunes A."/>
            <person name="Vale F.F."/>
            <person name="Rocha R."/>
            <person name="Gomes J.P."/>
            <person name="Dias R."/>
            <person name="Oleastro M."/>
        </authorList>
    </citation>
    <scope>NUCLEOTIDE SEQUENCE</scope>
    <source>
        <strain evidence="4">Hp2406/06</strain>
    </source>
</reference>
<feature type="region of interest" description="Disordered" evidence="2">
    <location>
        <begin position="503"/>
        <end position="534"/>
    </location>
</feature>
<feature type="coiled-coil region" evidence="1">
    <location>
        <begin position="410"/>
        <end position="444"/>
    </location>
</feature>
<dbReference type="InterPro" id="IPR001650">
    <property type="entry name" value="Helicase_C-like"/>
</dbReference>
<keyword evidence="4" id="KW-0808">Transferase</keyword>
<feature type="domain" description="Helicase C-terminal" evidence="3">
    <location>
        <begin position="14"/>
        <end position="186"/>
    </location>
</feature>
<dbReference type="PROSITE" id="PS51194">
    <property type="entry name" value="HELICASE_CTER"/>
    <property type="match status" value="1"/>
</dbReference>
<dbReference type="Gene3D" id="3.40.50.300">
    <property type="entry name" value="P-loop containing nucleotide triphosphate hydrolases"/>
    <property type="match status" value="1"/>
</dbReference>
<evidence type="ECO:0000259" key="3">
    <source>
        <dbReference type="PROSITE" id="PS51194"/>
    </source>
</evidence>
<dbReference type="InterPro" id="IPR052933">
    <property type="entry name" value="DNA_Protect_Modify"/>
</dbReference>
<dbReference type="SMART" id="SM00490">
    <property type="entry name" value="HELICc"/>
    <property type="match status" value="1"/>
</dbReference>
<dbReference type="GO" id="GO:0008168">
    <property type="term" value="F:methyltransferase activity"/>
    <property type="evidence" value="ECO:0007669"/>
    <property type="project" value="UniProtKB-KW"/>
</dbReference>
<dbReference type="EMBL" id="KX838307">
    <property type="protein sequence ID" value="AUO31316.1"/>
    <property type="molecule type" value="Genomic_DNA"/>
</dbReference>